<keyword evidence="5" id="KW-1003">Cell membrane</keyword>
<evidence type="ECO:0000256" key="2">
    <source>
        <dbReference type="ARBA" id="ARBA00022692"/>
    </source>
</evidence>
<evidence type="ECO:0000256" key="4">
    <source>
        <dbReference type="ARBA" id="ARBA00023136"/>
    </source>
</evidence>
<reference evidence="6 7" key="1">
    <citation type="submission" date="2018-10" db="EMBL/GenBank/DDBJ databases">
        <title>Proposal of Lysobacter pythonis sp. nov. isolated from royal pythons (Python regius).</title>
        <authorList>
            <person name="Hans-Juergen B."/>
            <person name="Huptas C."/>
            <person name="Sandra B."/>
            <person name="Igor L."/>
            <person name="Joachim S."/>
            <person name="Siegfried S."/>
            <person name="Mareike W."/>
            <person name="Peter K."/>
        </authorList>
    </citation>
    <scope>NUCLEOTIDE SEQUENCE [LARGE SCALE GENOMIC DNA]</scope>
    <source>
        <strain evidence="6 7">4284/11</strain>
    </source>
</reference>
<keyword evidence="3 5" id="KW-1133">Transmembrane helix</keyword>
<dbReference type="NCBIfam" id="TIGR00945">
    <property type="entry name" value="tatC"/>
    <property type="match status" value="1"/>
</dbReference>
<dbReference type="InterPro" id="IPR002033">
    <property type="entry name" value="TatC"/>
</dbReference>
<feature type="transmembrane region" description="Helical" evidence="5">
    <location>
        <begin position="75"/>
        <end position="96"/>
    </location>
</feature>
<dbReference type="OrthoDB" id="9777044at2"/>
<dbReference type="PANTHER" id="PTHR30371">
    <property type="entry name" value="SEC-INDEPENDENT PROTEIN TRANSLOCASE PROTEIN TATC"/>
    <property type="match status" value="1"/>
</dbReference>
<dbReference type="PRINTS" id="PR01840">
    <property type="entry name" value="TATCFAMILY"/>
</dbReference>
<comment type="caution">
    <text evidence="5">Lacks conserved residue(s) required for the propagation of feature annotation.</text>
</comment>
<evidence type="ECO:0000256" key="1">
    <source>
        <dbReference type="ARBA" id="ARBA00004141"/>
    </source>
</evidence>
<dbReference type="GO" id="GO:0043953">
    <property type="term" value="P:protein transport by the Tat complex"/>
    <property type="evidence" value="ECO:0007669"/>
    <property type="project" value="UniProtKB-UniRule"/>
</dbReference>
<dbReference type="PROSITE" id="PS01218">
    <property type="entry name" value="TATC"/>
    <property type="match status" value="1"/>
</dbReference>
<sequence length="253" mass="26960">MNDASATAGWLSHLVELRARLVKVAVTVIVLFAALAVFSGELYTLLAEPMVAALPAGSQMIATDPLTPFSTPLRLALYLALLLAAPVLLYQGWAFVAPGLYRHEKRLAAPLLASSMLLFYAGCAFAYFVLLPAMFKFLAMARPESVTMMPDIARYLDFVAVIALASGFSFEVPVAITILVLLGWVTPTQLRTARGYALIAIAVIAMIITPGDGVSMILMMIPMYLLYEAGILAAAAVAPKPATPPDAPTDSAR</sequence>
<dbReference type="GO" id="GO:0033281">
    <property type="term" value="C:TAT protein transport complex"/>
    <property type="evidence" value="ECO:0007669"/>
    <property type="project" value="UniProtKB-UniRule"/>
</dbReference>
<name>A0A3M2HL60_9GAMM</name>
<comment type="subcellular location">
    <subcellularLocation>
        <location evidence="5">Cell membrane</location>
        <topology evidence="5">Multi-pass membrane protein</topology>
    </subcellularLocation>
    <subcellularLocation>
        <location evidence="1">Membrane</location>
        <topology evidence="1">Multi-pass membrane protein</topology>
    </subcellularLocation>
</comment>
<evidence type="ECO:0000256" key="5">
    <source>
        <dbReference type="HAMAP-Rule" id="MF_00902"/>
    </source>
</evidence>
<comment type="subunit">
    <text evidence="5">The Tat system comprises two distinct complexes: a TatABC complex, containing multiple copies of TatA, TatB and TatC subunits, and a separate TatA complex, containing only TatA subunits. Substrates initially bind to the TatABC complex, which probably triggers association of the separate TatA complex to form the active translocon.</text>
</comment>
<dbReference type="Proteomes" id="UP000275012">
    <property type="component" value="Unassembled WGS sequence"/>
</dbReference>
<dbReference type="AlphaFoldDB" id="A0A3M2HL60"/>
<comment type="caution">
    <text evidence="6">The sequence shown here is derived from an EMBL/GenBank/DDBJ whole genome shotgun (WGS) entry which is preliminary data.</text>
</comment>
<dbReference type="HAMAP" id="MF_00902">
    <property type="entry name" value="TatC"/>
    <property type="match status" value="1"/>
</dbReference>
<gene>
    <name evidence="5 6" type="primary">tatC</name>
    <name evidence="6" type="ORF">EBB59_12100</name>
</gene>
<feature type="transmembrane region" description="Helical" evidence="5">
    <location>
        <begin position="196"/>
        <end position="221"/>
    </location>
</feature>
<organism evidence="6 7">
    <name type="scientific">Solilutibacter pythonis</name>
    <dbReference type="NCBI Taxonomy" id="2483112"/>
    <lineage>
        <taxon>Bacteria</taxon>
        <taxon>Pseudomonadati</taxon>
        <taxon>Pseudomonadota</taxon>
        <taxon>Gammaproteobacteria</taxon>
        <taxon>Lysobacterales</taxon>
        <taxon>Lysobacteraceae</taxon>
        <taxon>Solilutibacter</taxon>
    </lineage>
</organism>
<accession>A0A3M2HL60</accession>
<protein>
    <recommendedName>
        <fullName evidence="5">Sec-independent protein translocase protein TatC</fullName>
    </recommendedName>
</protein>
<comment type="similarity">
    <text evidence="5">Belongs to the TatC family.</text>
</comment>
<dbReference type="GO" id="GO:0065002">
    <property type="term" value="P:intracellular protein transmembrane transport"/>
    <property type="evidence" value="ECO:0007669"/>
    <property type="project" value="TreeGrafter"/>
</dbReference>
<dbReference type="EMBL" id="RFLY01000021">
    <property type="protein sequence ID" value="RMH88109.1"/>
    <property type="molecule type" value="Genomic_DNA"/>
</dbReference>
<dbReference type="PANTHER" id="PTHR30371:SF0">
    <property type="entry name" value="SEC-INDEPENDENT PROTEIN TRANSLOCASE PROTEIN TATC, CHLOROPLASTIC-RELATED"/>
    <property type="match status" value="1"/>
</dbReference>
<evidence type="ECO:0000256" key="3">
    <source>
        <dbReference type="ARBA" id="ARBA00022989"/>
    </source>
</evidence>
<evidence type="ECO:0000313" key="7">
    <source>
        <dbReference type="Proteomes" id="UP000275012"/>
    </source>
</evidence>
<dbReference type="InterPro" id="IPR019820">
    <property type="entry name" value="Sec-indep_translocase_CS"/>
</dbReference>
<dbReference type="Pfam" id="PF00902">
    <property type="entry name" value="TatC"/>
    <property type="match status" value="1"/>
</dbReference>
<proteinExistence type="inferred from homology"/>
<dbReference type="GO" id="GO:0009977">
    <property type="term" value="F:proton motive force dependent protein transmembrane transporter activity"/>
    <property type="evidence" value="ECO:0007669"/>
    <property type="project" value="TreeGrafter"/>
</dbReference>
<feature type="transmembrane region" description="Helical" evidence="5">
    <location>
        <begin position="158"/>
        <end position="184"/>
    </location>
</feature>
<evidence type="ECO:0000313" key="6">
    <source>
        <dbReference type="EMBL" id="RMH88109.1"/>
    </source>
</evidence>
<feature type="transmembrane region" description="Helical" evidence="5">
    <location>
        <begin position="21"/>
        <end position="40"/>
    </location>
</feature>
<keyword evidence="5" id="KW-0811">Translocation</keyword>
<keyword evidence="2 5" id="KW-0812">Transmembrane</keyword>
<keyword evidence="5" id="KW-0813">Transport</keyword>
<feature type="transmembrane region" description="Helical" evidence="5">
    <location>
        <begin position="117"/>
        <end position="138"/>
    </location>
</feature>
<comment type="function">
    <text evidence="5">Part of the twin-arginine translocation (Tat) system that transports large folded proteins containing a characteristic twin-arginine motif in their signal peptide across membranes. Together with TatB, TatC is part of a receptor directly interacting with Tat signal peptides.</text>
</comment>
<keyword evidence="7" id="KW-1185">Reference proteome</keyword>
<keyword evidence="5" id="KW-0653">Protein transport</keyword>
<dbReference type="RefSeq" id="WP_122102411.1">
    <property type="nucleotide sequence ID" value="NZ_RFLY01000021.1"/>
</dbReference>
<keyword evidence="4 5" id="KW-0472">Membrane</keyword>